<feature type="transmembrane region" description="Helical" evidence="2">
    <location>
        <begin position="233"/>
        <end position="255"/>
    </location>
</feature>
<feature type="transmembrane region" description="Helical" evidence="2">
    <location>
        <begin position="177"/>
        <end position="198"/>
    </location>
</feature>
<feature type="transmembrane region" description="Helical" evidence="2">
    <location>
        <begin position="292"/>
        <end position="310"/>
    </location>
</feature>
<accession>A0AAU7CPL4</accession>
<feature type="region of interest" description="Disordered" evidence="1">
    <location>
        <begin position="37"/>
        <end position="56"/>
    </location>
</feature>
<organism evidence="3">
    <name type="scientific">Singulisphaera sp. Ch08</name>
    <dbReference type="NCBI Taxonomy" id="3120278"/>
    <lineage>
        <taxon>Bacteria</taxon>
        <taxon>Pseudomonadati</taxon>
        <taxon>Planctomycetota</taxon>
        <taxon>Planctomycetia</taxon>
        <taxon>Isosphaerales</taxon>
        <taxon>Isosphaeraceae</taxon>
        <taxon>Singulisphaera</taxon>
    </lineage>
</organism>
<protein>
    <recommendedName>
        <fullName evidence="4">Zinc ribbon domain-containing protein</fullName>
    </recommendedName>
</protein>
<feature type="transmembrane region" description="Helical" evidence="2">
    <location>
        <begin position="210"/>
        <end position="226"/>
    </location>
</feature>
<proteinExistence type="predicted"/>
<evidence type="ECO:0000256" key="1">
    <source>
        <dbReference type="SAM" id="MobiDB-lite"/>
    </source>
</evidence>
<keyword evidence="2" id="KW-1133">Transmembrane helix</keyword>
<dbReference type="AlphaFoldDB" id="A0AAU7CPL4"/>
<keyword evidence="2" id="KW-0812">Transmembrane</keyword>
<keyword evidence="2" id="KW-0472">Membrane</keyword>
<evidence type="ECO:0000256" key="2">
    <source>
        <dbReference type="SAM" id="Phobius"/>
    </source>
</evidence>
<dbReference type="EMBL" id="CP155447">
    <property type="protein sequence ID" value="XBH06924.1"/>
    <property type="molecule type" value="Genomic_DNA"/>
</dbReference>
<sequence>MARTIQCLQCGVILNLPEKSGGKRLKCPKCGTKFQVGPDSSQYPATERSDVDASAASSLLQSGGHGDFSLPTSSGDLRETFDLPLMTEAAATPARAAKPETAADALLLFDERNSVPKRKLAAEARSKARRCPTCGGVVPVGMSICSSCGLDLESGARVQLDDDLLPSAPMRSTGPPLPVTIIALVSLLGSLILALYSTVQWFKGVEGCQYFIPVCLFGCFAAVHLLRGRTAKLLMVALALGAMIDVAALIAMPVFEANQATRTIENKHNTDDPDAANVAIEPITDHLDSQKLGLGIAILLVYAAVSAYLASPSVKNHYARN</sequence>
<gene>
    <name evidence="3" type="ORF">V5E97_13045</name>
</gene>
<evidence type="ECO:0008006" key="4">
    <source>
        <dbReference type="Google" id="ProtNLM"/>
    </source>
</evidence>
<reference evidence="3" key="1">
    <citation type="submission" date="2024-05" db="EMBL/GenBank/DDBJ databases">
        <title>Planctomycetes of the genus Singulisphaera possess chitinolytic capabilities.</title>
        <authorList>
            <person name="Ivanova A."/>
        </authorList>
    </citation>
    <scope>NUCLEOTIDE SEQUENCE</scope>
    <source>
        <strain evidence="3">Ch08T</strain>
    </source>
</reference>
<evidence type="ECO:0000313" key="3">
    <source>
        <dbReference type="EMBL" id="XBH06924.1"/>
    </source>
</evidence>
<name>A0AAU7CPL4_9BACT</name>
<dbReference type="RefSeq" id="WP_406699772.1">
    <property type="nucleotide sequence ID" value="NZ_CP155447.1"/>
</dbReference>